<evidence type="ECO:0000313" key="1">
    <source>
        <dbReference type="EMBL" id="QMW22850.1"/>
    </source>
</evidence>
<dbReference type="AlphaFoldDB" id="A0A7G5IHK8"/>
<dbReference type="RefSeq" id="WP_182296138.1">
    <property type="nucleotide sequence ID" value="NZ_CP059851.1"/>
</dbReference>
<gene>
    <name evidence="1" type="ORF">H3309_16390</name>
</gene>
<reference evidence="1 2" key="1">
    <citation type="submission" date="2020-07" db="EMBL/GenBank/DDBJ databases">
        <title>Complete genome sequence for Sandaracinobacter sp. M6.</title>
        <authorList>
            <person name="Tang Y."/>
            <person name="Liu Q."/>
            <person name="Guo Z."/>
            <person name="Lei P."/>
            <person name="Huang B."/>
        </authorList>
    </citation>
    <scope>NUCLEOTIDE SEQUENCE [LARGE SCALE GENOMIC DNA]</scope>
    <source>
        <strain evidence="1 2">M6</strain>
    </source>
</reference>
<proteinExistence type="predicted"/>
<accession>A0A7G5IHK8</accession>
<dbReference type="EMBL" id="CP059851">
    <property type="protein sequence ID" value="QMW22850.1"/>
    <property type="molecule type" value="Genomic_DNA"/>
</dbReference>
<keyword evidence="2" id="KW-1185">Reference proteome</keyword>
<dbReference type="KEGG" id="sand:H3309_16390"/>
<organism evidence="1 2">
    <name type="scientific">Sandaracinobacteroides saxicola</name>
    <dbReference type="NCBI Taxonomy" id="2759707"/>
    <lineage>
        <taxon>Bacteria</taxon>
        <taxon>Pseudomonadati</taxon>
        <taxon>Pseudomonadota</taxon>
        <taxon>Alphaproteobacteria</taxon>
        <taxon>Sphingomonadales</taxon>
        <taxon>Sphingosinicellaceae</taxon>
        <taxon>Sandaracinobacteroides</taxon>
    </lineage>
</organism>
<evidence type="ECO:0000313" key="2">
    <source>
        <dbReference type="Proteomes" id="UP000515292"/>
    </source>
</evidence>
<protein>
    <submittedName>
        <fullName evidence="1">Peptidylprolyl isomerase</fullName>
    </submittedName>
</protein>
<sequence>MSDLHQLHVGVAEGGKLLALKGRHKEALARYREALRLAQAARAPQLFARHYLHCVLESLEHMGAHARAVALAREAASAAANPDPSDFQRRDRAHLLERQGVNELKAGEVAAAQATLAGALALDAALPLAAQLLEWTARGLSVSPARLAEAQRRHGYFVVRADSVEAARALDPPARAQQSDPLKEAFHGR</sequence>
<keyword evidence="1" id="KW-0413">Isomerase</keyword>
<dbReference type="Proteomes" id="UP000515292">
    <property type="component" value="Chromosome"/>
</dbReference>
<name>A0A7G5IHK8_9SPHN</name>
<dbReference type="GO" id="GO:0016853">
    <property type="term" value="F:isomerase activity"/>
    <property type="evidence" value="ECO:0007669"/>
    <property type="project" value="UniProtKB-KW"/>
</dbReference>